<protein>
    <recommendedName>
        <fullName evidence="4">Anaphase-promoting complex subunit 5</fullName>
    </recommendedName>
</protein>
<evidence type="ECO:0008006" key="4">
    <source>
        <dbReference type="Google" id="ProtNLM"/>
    </source>
</evidence>
<evidence type="ECO:0000256" key="1">
    <source>
        <dbReference type="SAM" id="Coils"/>
    </source>
</evidence>
<evidence type="ECO:0000313" key="2">
    <source>
        <dbReference type="EMBL" id="CAK9067676.1"/>
    </source>
</evidence>
<name>A0ABP0NV57_9DINO</name>
<feature type="coiled-coil region" evidence="1">
    <location>
        <begin position="258"/>
        <end position="285"/>
    </location>
</feature>
<gene>
    <name evidence="2" type="ORF">CCMP2556_LOCUS33254</name>
</gene>
<dbReference type="Proteomes" id="UP001642484">
    <property type="component" value="Unassembled WGS sequence"/>
</dbReference>
<keyword evidence="3" id="KW-1185">Reference proteome</keyword>
<accession>A0ABP0NV57</accession>
<proteinExistence type="predicted"/>
<organism evidence="2 3">
    <name type="scientific">Durusdinium trenchii</name>
    <dbReference type="NCBI Taxonomy" id="1381693"/>
    <lineage>
        <taxon>Eukaryota</taxon>
        <taxon>Sar</taxon>
        <taxon>Alveolata</taxon>
        <taxon>Dinophyceae</taxon>
        <taxon>Suessiales</taxon>
        <taxon>Symbiodiniaceae</taxon>
        <taxon>Durusdinium</taxon>
    </lineage>
</organism>
<comment type="caution">
    <text evidence="2">The sequence shown here is derived from an EMBL/GenBank/DDBJ whole genome shotgun (WGS) entry which is preliminary data.</text>
</comment>
<keyword evidence="1" id="KW-0175">Coiled coil</keyword>
<sequence length="434" mass="46759">MKLSDLRPLPSVYLLKASQRVSRIYEKLDLGLYEEAQALAEDLGEAESSTDKEISPIVLSDVHRLWGDLRGALDLAEEAAASFSQAQEQQKAAALVALSRARAERAGQRQEPETLAQLELLVQEAQQRLHQGRPPDPALAEGFGHLLAAEAAMATEDWAKASHAAKAAIACFRLRDEVAQAAALLLMGLAGFQSNAPREAVSAANLAAAACRAQRKVWMEAASKRLGHLAHWRLKETQQAAQLAEEMLLLVKAAGTSVQQVEALLETAEAHLVRVKQREANAQRSSLVAWASRAFDLAGEALTLCDAKSLRSQACARLLRAKAALQGGFSLAQALEDAEEARLLMNDVSERRGVASALLLQAEVNSLEGRTLKASSLVKEAQALSEDLHQADLPVLPPAAATLEAMDGLGWDHHIHFYFTGLQGRPASNVVRGK</sequence>
<dbReference type="EMBL" id="CAXAMN010022250">
    <property type="protein sequence ID" value="CAK9067676.1"/>
    <property type="molecule type" value="Genomic_DNA"/>
</dbReference>
<reference evidence="2 3" key="1">
    <citation type="submission" date="2024-02" db="EMBL/GenBank/DDBJ databases">
        <authorList>
            <person name="Chen Y."/>
            <person name="Shah S."/>
            <person name="Dougan E. K."/>
            <person name="Thang M."/>
            <person name="Chan C."/>
        </authorList>
    </citation>
    <scope>NUCLEOTIDE SEQUENCE [LARGE SCALE GENOMIC DNA]</scope>
</reference>
<evidence type="ECO:0000313" key="3">
    <source>
        <dbReference type="Proteomes" id="UP001642484"/>
    </source>
</evidence>